<dbReference type="InterPro" id="IPR032861">
    <property type="entry name" value="TAXi_N"/>
</dbReference>
<dbReference type="Gene3D" id="2.40.70.10">
    <property type="entry name" value="Acid Proteases"/>
    <property type="match status" value="2"/>
</dbReference>
<dbReference type="KEGG" id="boe:106340340"/>
<name>A0A0D3AEM4_BRAOL</name>
<dbReference type="PROSITE" id="PS51767">
    <property type="entry name" value="PEPTIDASE_A1"/>
    <property type="match status" value="1"/>
</dbReference>
<evidence type="ECO:0000256" key="1">
    <source>
        <dbReference type="ARBA" id="ARBA00007447"/>
    </source>
</evidence>
<proteinExistence type="inferred from homology"/>
<dbReference type="GeneID" id="106340340"/>
<dbReference type="HOGENOM" id="CLU_032185_0_0_1"/>
<dbReference type="PANTHER" id="PTHR47965">
    <property type="entry name" value="ASPARTYL PROTEASE-RELATED"/>
    <property type="match status" value="1"/>
</dbReference>
<dbReference type="PANTHER" id="PTHR47965:SF103">
    <property type="entry name" value="EUKARYOTIC ASPARTYL PROTEASE FAMILY PROTEIN"/>
    <property type="match status" value="1"/>
</dbReference>
<feature type="signal peptide" evidence="2">
    <location>
        <begin position="1"/>
        <end position="20"/>
    </location>
</feature>
<dbReference type="STRING" id="109376.A0A0D3AEM4"/>
<protein>
    <recommendedName>
        <fullName evidence="3">Peptidase A1 domain-containing protein</fullName>
    </recommendedName>
</protein>
<dbReference type="EnsemblPlants" id="Bo1g142580.1">
    <property type="protein sequence ID" value="Bo1g142580.1"/>
    <property type="gene ID" value="Bo1g142580"/>
</dbReference>
<dbReference type="Gramene" id="Bo1g142580.1">
    <property type="protein sequence ID" value="Bo1g142580.1"/>
    <property type="gene ID" value="Bo1g142580"/>
</dbReference>
<comment type="similarity">
    <text evidence="1">Belongs to the peptidase A1 family.</text>
</comment>
<dbReference type="InterPro" id="IPR021109">
    <property type="entry name" value="Peptidase_aspartic_dom_sf"/>
</dbReference>
<feature type="chain" id="PRO_5002256630" description="Peptidase A1 domain-containing protein" evidence="2">
    <location>
        <begin position="21"/>
        <end position="433"/>
    </location>
</feature>
<dbReference type="GO" id="GO:0006508">
    <property type="term" value="P:proteolysis"/>
    <property type="evidence" value="ECO:0007669"/>
    <property type="project" value="InterPro"/>
</dbReference>
<sequence length="433" mass="47288">MSRLFIFINILFIFTANTTALTEHYAKPDPISKQKPNPIPKQKPHSFAIPILKDTKTGLYYTNMTVGQPPLTVNLVLDVSGSALFFQCGGYKSTSYDSILCGSRCCSTPKDECFHNTCYGDFRPTCRKETCISGDVKSHLGVTSELNDLLKDNVILSYSLSSSENLAPKLPVRARLVCINFFDAYTELPYGANGVLGLANSSASFVTDLASSYKISLKVALCLPSKSGKDYSGNAFIGGRPSLLPPNREDVTSLMVSTPLMKLKHEPITIYAIDVQSIEVNGKKVASIKNSGPWGNALIGRPFPYTSLETSVYDALVKTFAEKAHKTNAVAPFTNCFSYESFGGKSLLGKEVPVISLVLGGGAKWDIYGSNSLVKVNENVVCLAFERGYNEVYTIDIGLYQMEDNLVDFDLDTSKFSVTSSLLRHNTSCSRDS</sequence>
<dbReference type="OrthoDB" id="1258937at2759"/>
<evidence type="ECO:0000256" key="2">
    <source>
        <dbReference type="SAM" id="SignalP"/>
    </source>
</evidence>
<dbReference type="eggNOG" id="KOG1339">
    <property type="taxonomic scope" value="Eukaryota"/>
</dbReference>
<dbReference type="InterPro" id="IPR032799">
    <property type="entry name" value="TAXi_C"/>
</dbReference>
<dbReference type="Pfam" id="PF14543">
    <property type="entry name" value="TAXi_N"/>
    <property type="match status" value="1"/>
</dbReference>
<evidence type="ECO:0000313" key="4">
    <source>
        <dbReference type="EnsemblPlants" id="Bo1g142580.1"/>
    </source>
</evidence>
<reference evidence="4" key="2">
    <citation type="submission" date="2015-03" db="UniProtKB">
        <authorList>
            <consortium name="EnsemblPlants"/>
        </authorList>
    </citation>
    <scope>IDENTIFICATION</scope>
</reference>
<reference evidence="4 5" key="1">
    <citation type="journal article" date="2014" name="Genome Biol.">
        <title>Transcriptome and methylome profiling reveals relics of genome dominance in the mesopolyploid Brassica oleracea.</title>
        <authorList>
            <person name="Parkin I.A."/>
            <person name="Koh C."/>
            <person name="Tang H."/>
            <person name="Robinson S.J."/>
            <person name="Kagale S."/>
            <person name="Clarke W.E."/>
            <person name="Town C.D."/>
            <person name="Nixon J."/>
            <person name="Krishnakumar V."/>
            <person name="Bidwell S.L."/>
            <person name="Denoeud F."/>
            <person name="Belcram H."/>
            <person name="Links M.G."/>
            <person name="Just J."/>
            <person name="Clarke C."/>
            <person name="Bender T."/>
            <person name="Huebert T."/>
            <person name="Mason A.S."/>
            <person name="Pires J.C."/>
            <person name="Barker G."/>
            <person name="Moore J."/>
            <person name="Walley P.G."/>
            <person name="Manoli S."/>
            <person name="Batley J."/>
            <person name="Edwards D."/>
            <person name="Nelson M.N."/>
            <person name="Wang X."/>
            <person name="Paterson A.H."/>
            <person name="King G."/>
            <person name="Bancroft I."/>
            <person name="Chalhoub B."/>
            <person name="Sharpe A.G."/>
        </authorList>
    </citation>
    <scope>NUCLEOTIDE SEQUENCE</scope>
    <source>
        <strain evidence="4 5">cv. TO1000</strain>
    </source>
</reference>
<keyword evidence="5" id="KW-1185">Reference proteome</keyword>
<evidence type="ECO:0000259" key="3">
    <source>
        <dbReference type="PROSITE" id="PS51767"/>
    </source>
</evidence>
<feature type="domain" description="Peptidase A1" evidence="3">
    <location>
        <begin position="60"/>
        <end position="419"/>
    </location>
</feature>
<accession>A0A0D3AEM4</accession>
<evidence type="ECO:0000313" key="5">
    <source>
        <dbReference type="Proteomes" id="UP000032141"/>
    </source>
</evidence>
<dbReference type="InterPro" id="IPR001461">
    <property type="entry name" value="Aspartic_peptidase_A1"/>
</dbReference>
<dbReference type="SUPFAM" id="SSF50630">
    <property type="entry name" value="Acid proteases"/>
    <property type="match status" value="1"/>
</dbReference>
<organism evidence="4 5">
    <name type="scientific">Brassica oleracea var. oleracea</name>
    <dbReference type="NCBI Taxonomy" id="109376"/>
    <lineage>
        <taxon>Eukaryota</taxon>
        <taxon>Viridiplantae</taxon>
        <taxon>Streptophyta</taxon>
        <taxon>Embryophyta</taxon>
        <taxon>Tracheophyta</taxon>
        <taxon>Spermatophyta</taxon>
        <taxon>Magnoliopsida</taxon>
        <taxon>eudicotyledons</taxon>
        <taxon>Gunneridae</taxon>
        <taxon>Pentapetalae</taxon>
        <taxon>rosids</taxon>
        <taxon>malvids</taxon>
        <taxon>Brassicales</taxon>
        <taxon>Brassicaceae</taxon>
        <taxon>Brassiceae</taxon>
        <taxon>Brassica</taxon>
    </lineage>
</organism>
<dbReference type="Pfam" id="PF14541">
    <property type="entry name" value="TAXi_C"/>
    <property type="match status" value="1"/>
</dbReference>
<dbReference type="GO" id="GO:0004190">
    <property type="term" value="F:aspartic-type endopeptidase activity"/>
    <property type="evidence" value="ECO:0007669"/>
    <property type="project" value="InterPro"/>
</dbReference>
<dbReference type="Proteomes" id="UP000032141">
    <property type="component" value="Chromosome C1"/>
</dbReference>
<dbReference type="AlphaFoldDB" id="A0A0D3AEM4"/>
<dbReference type="RefSeq" id="XP_013634681.1">
    <property type="nucleotide sequence ID" value="XM_013779227.1"/>
</dbReference>
<dbReference type="InterPro" id="IPR033121">
    <property type="entry name" value="PEPTIDASE_A1"/>
</dbReference>
<keyword evidence="2" id="KW-0732">Signal</keyword>